<evidence type="ECO:0000259" key="6">
    <source>
        <dbReference type="Pfam" id="PF08281"/>
    </source>
</evidence>
<dbReference type="InterPro" id="IPR013324">
    <property type="entry name" value="RNA_pol_sigma_r3/r4-like"/>
</dbReference>
<dbReference type="NCBIfam" id="TIGR02937">
    <property type="entry name" value="sigma70-ECF"/>
    <property type="match status" value="1"/>
</dbReference>
<evidence type="ECO:0000256" key="1">
    <source>
        <dbReference type="ARBA" id="ARBA00010641"/>
    </source>
</evidence>
<dbReference type="GO" id="GO:0003677">
    <property type="term" value="F:DNA binding"/>
    <property type="evidence" value="ECO:0007669"/>
    <property type="project" value="InterPro"/>
</dbReference>
<dbReference type="InterPro" id="IPR014284">
    <property type="entry name" value="RNA_pol_sigma-70_dom"/>
</dbReference>
<dbReference type="Gene3D" id="1.10.1740.10">
    <property type="match status" value="1"/>
</dbReference>
<comment type="caution">
    <text evidence="7">The sequence shown here is derived from an EMBL/GenBank/DDBJ whole genome shotgun (WGS) entry which is preliminary data.</text>
</comment>
<dbReference type="PANTHER" id="PTHR43133">
    <property type="entry name" value="RNA POLYMERASE ECF-TYPE SIGMA FACTO"/>
    <property type="match status" value="1"/>
</dbReference>
<dbReference type="CDD" id="cd06171">
    <property type="entry name" value="Sigma70_r4"/>
    <property type="match status" value="1"/>
</dbReference>
<dbReference type="GO" id="GO:0016987">
    <property type="term" value="F:sigma factor activity"/>
    <property type="evidence" value="ECO:0007669"/>
    <property type="project" value="UniProtKB-KW"/>
</dbReference>
<comment type="similarity">
    <text evidence="1">Belongs to the sigma-70 factor family. ECF subfamily.</text>
</comment>
<protein>
    <submittedName>
        <fullName evidence="7">Sigma-70 family RNA polymerase sigma factor</fullName>
    </submittedName>
</protein>
<dbReference type="RefSeq" id="WP_328597045.1">
    <property type="nucleotide sequence ID" value="NZ_VULZ01000004.1"/>
</dbReference>
<dbReference type="InterPro" id="IPR039425">
    <property type="entry name" value="RNA_pol_sigma-70-like"/>
</dbReference>
<dbReference type="Gene3D" id="1.10.10.10">
    <property type="entry name" value="Winged helix-like DNA-binding domain superfamily/Winged helix DNA-binding domain"/>
    <property type="match status" value="1"/>
</dbReference>
<dbReference type="InterPro" id="IPR013249">
    <property type="entry name" value="RNA_pol_sigma70_r4_t2"/>
</dbReference>
<dbReference type="PANTHER" id="PTHR43133:SF51">
    <property type="entry name" value="RNA POLYMERASE SIGMA FACTOR"/>
    <property type="match status" value="1"/>
</dbReference>
<dbReference type="InterPro" id="IPR013325">
    <property type="entry name" value="RNA_pol_sigma_r2"/>
</dbReference>
<sequence length="162" mass="18619">MTKKQLGTLVLGSERQLYSTAKAILCSDQDCADAIQETIAKAFSKIGTLRNDRYAKTWLTRILINECYAILRKSDRFVPLDEENGRVAMNLEPESDYMELYRALHSLKDELQIPMILYYIEGFSIREIAQVLEISEGAVQKRLARARGKLRQDLQEMEVLTI</sequence>
<dbReference type="GO" id="GO:0006352">
    <property type="term" value="P:DNA-templated transcription initiation"/>
    <property type="evidence" value="ECO:0007669"/>
    <property type="project" value="InterPro"/>
</dbReference>
<gene>
    <name evidence="7" type="ORF">FYJ35_05410</name>
</gene>
<proteinExistence type="inferred from homology"/>
<dbReference type="EMBL" id="VULZ01000004">
    <property type="protein sequence ID" value="MSS14484.1"/>
    <property type="molecule type" value="Genomic_DNA"/>
</dbReference>
<keyword evidence="2" id="KW-0805">Transcription regulation</keyword>
<evidence type="ECO:0000256" key="3">
    <source>
        <dbReference type="ARBA" id="ARBA00023082"/>
    </source>
</evidence>
<name>A0A6L5X6I0_9FIRM</name>
<dbReference type="SUPFAM" id="SSF88946">
    <property type="entry name" value="Sigma2 domain of RNA polymerase sigma factors"/>
    <property type="match status" value="1"/>
</dbReference>
<dbReference type="AlphaFoldDB" id="A0A6L5X6I0"/>
<feature type="domain" description="RNA polymerase sigma-70 region 2" evidence="5">
    <location>
        <begin position="14"/>
        <end position="76"/>
    </location>
</feature>
<reference evidence="7 8" key="1">
    <citation type="submission" date="2019-08" db="EMBL/GenBank/DDBJ databases">
        <title>In-depth cultivation of the pig gut microbiome towards novel bacterial diversity and tailored functional studies.</title>
        <authorList>
            <person name="Wylensek D."/>
            <person name="Hitch T.C.A."/>
            <person name="Clavel T."/>
        </authorList>
    </citation>
    <scope>NUCLEOTIDE SEQUENCE [LARGE SCALE GENOMIC DNA]</scope>
    <source>
        <strain evidence="7 8">Oil+RF-744-WCA-WT-11</strain>
    </source>
</reference>
<keyword evidence="4" id="KW-0804">Transcription</keyword>
<evidence type="ECO:0000259" key="5">
    <source>
        <dbReference type="Pfam" id="PF04542"/>
    </source>
</evidence>
<dbReference type="Pfam" id="PF04542">
    <property type="entry name" value="Sigma70_r2"/>
    <property type="match status" value="1"/>
</dbReference>
<evidence type="ECO:0000256" key="4">
    <source>
        <dbReference type="ARBA" id="ARBA00023163"/>
    </source>
</evidence>
<dbReference type="InterPro" id="IPR007627">
    <property type="entry name" value="RNA_pol_sigma70_r2"/>
</dbReference>
<accession>A0A6L5X6I0</accession>
<evidence type="ECO:0000313" key="8">
    <source>
        <dbReference type="Proteomes" id="UP000481852"/>
    </source>
</evidence>
<organism evidence="7 8">
    <name type="scientific">Porcincola intestinalis</name>
    <dbReference type="NCBI Taxonomy" id="2606632"/>
    <lineage>
        <taxon>Bacteria</taxon>
        <taxon>Bacillati</taxon>
        <taxon>Bacillota</taxon>
        <taxon>Clostridia</taxon>
        <taxon>Lachnospirales</taxon>
        <taxon>Lachnospiraceae</taxon>
        <taxon>Porcincola</taxon>
    </lineage>
</organism>
<feature type="domain" description="RNA polymerase sigma factor 70 region 4 type 2" evidence="6">
    <location>
        <begin position="98"/>
        <end position="150"/>
    </location>
</feature>
<evidence type="ECO:0000313" key="7">
    <source>
        <dbReference type="EMBL" id="MSS14484.1"/>
    </source>
</evidence>
<dbReference type="Proteomes" id="UP000481852">
    <property type="component" value="Unassembled WGS sequence"/>
</dbReference>
<keyword evidence="3" id="KW-0731">Sigma factor</keyword>
<dbReference type="Pfam" id="PF08281">
    <property type="entry name" value="Sigma70_r4_2"/>
    <property type="match status" value="1"/>
</dbReference>
<keyword evidence="8" id="KW-1185">Reference proteome</keyword>
<dbReference type="SUPFAM" id="SSF88659">
    <property type="entry name" value="Sigma3 and sigma4 domains of RNA polymerase sigma factors"/>
    <property type="match status" value="1"/>
</dbReference>
<evidence type="ECO:0000256" key="2">
    <source>
        <dbReference type="ARBA" id="ARBA00023015"/>
    </source>
</evidence>
<dbReference type="InterPro" id="IPR036388">
    <property type="entry name" value="WH-like_DNA-bd_sf"/>
</dbReference>